<feature type="domain" description="Metallo-beta-lactamase" evidence="5">
    <location>
        <begin position="12"/>
        <end position="188"/>
    </location>
</feature>
<dbReference type="AlphaFoldDB" id="A0A953J3B9"/>
<reference evidence="6" key="2">
    <citation type="submission" date="2021-08" db="EMBL/GenBank/DDBJ databases">
        <authorList>
            <person name="Dalcin Martins P."/>
        </authorList>
    </citation>
    <scope>NUCLEOTIDE SEQUENCE</scope>
    <source>
        <strain evidence="6">MAG_39</strain>
    </source>
</reference>
<accession>A0A953J3B9</accession>
<dbReference type="InterPro" id="IPR001279">
    <property type="entry name" value="Metallo-B-lactamas"/>
</dbReference>
<evidence type="ECO:0000256" key="4">
    <source>
        <dbReference type="ARBA" id="ARBA00022833"/>
    </source>
</evidence>
<evidence type="ECO:0000256" key="1">
    <source>
        <dbReference type="ARBA" id="ARBA00001947"/>
    </source>
</evidence>
<dbReference type="PANTHER" id="PTHR46233">
    <property type="entry name" value="HYDROXYACYLGLUTATHIONE HYDROLASE GLOC"/>
    <property type="match status" value="1"/>
</dbReference>
<keyword evidence="4" id="KW-0862">Zinc</keyword>
<dbReference type="Pfam" id="PF00753">
    <property type="entry name" value="Lactamase_B"/>
    <property type="match status" value="1"/>
</dbReference>
<reference evidence="6" key="1">
    <citation type="journal article" date="2021" name="bioRxiv">
        <title>Unraveling nitrogen, sulfur and carbon metabolic pathways and microbial community transcriptional responses to substrate deprivation and toxicity stresses in a bioreactor mimicking anoxic brackish coastal sediment conditions.</title>
        <authorList>
            <person name="Martins P.D."/>
            <person name="Echeveste M.J."/>
            <person name="Arshad A."/>
            <person name="Kurth J."/>
            <person name="Ouboter H."/>
            <person name="Jetten M.S.M."/>
            <person name="Welte C.U."/>
        </authorList>
    </citation>
    <scope>NUCLEOTIDE SEQUENCE</scope>
    <source>
        <strain evidence="6">MAG_39</strain>
    </source>
</reference>
<dbReference type="Gene3D" id="3.60.15.10">
    <property type="entry name" value="Ribonuclease Z/Hydroxyacylglutathione hydrolase-like"/>
    <property type="match status" value="1"/>
</dbReference>
<evidence type="ECO:0000313" key="6">
    <source>
        <dbReference type="EMBL" id="MBZ0155503.1"/>
    </source>
</evidence>
<sequence length="211" mass="23168">MLIKTVVVGPLQVNCYVIGDEDSKRALVIDPGDEPDRILRIIKEAQLQVDYVICTHGHFDHVGAVVDMQNETGAKVVLHGDELPVYSLAKNMAAFWGYEIEALPGPDMTVQEGDVLTFGRLSLEVFHTPGHSPGGICLYGENTLFTGDTLFAGSVGRTDFEGGDLSKLRDSFRRLMILPDNTEVLPGHGPASTIGREKRTNMFSAEFLHRK</sequence>
<gene>
    <name evidence="6" type="ORF">K8I29_04705</name>
</gene>
<evidence type="ECO:0000256" key="2">
    <source>
        <dbReference type="ARBA" id="ARBA00022723"/>
    </source>
</evidence>
<keyword evidence="3" id="KW-0378">Hydrolase</keyword>
<dbReference type="InterPro" id="IPR051453">
    <property type="entry name" value="MBL_Glyoxalase_II"/>
</dbReference>
<dbReference type="SMART" id="SM00849">
    <property type="entry name" value="Lactamase_B"/>
    <property type="match status" value="1"/>
</dbReference>
<comment type="caution">
    <text evidence="6">The sequence shown here is derived from an EMBL/GenBank/DDBJ whole genome shotgun (WGS) entry which is preliminary data.</text>
</comment>
<evidence type="ECO:0000313" key="7">
    <source>
        <dbReference type="Proteomes" id="UP000705867"/>
    </source>
</evidence>
<proteinExistence type="predicted"/>
<dbReference type="InterPro" id="IPR036866">
    <property type="entry name" value="RibonucZ/Hydroxyglut_hydro"/>
</dbReference>
<dbReference type="PANTHER" id="PTHR46233:SF3">
    <property type="entry name" value="HYDROXYACYLGLUTATHIONE HYDROLASE GLOC"/>
    <property type="match status" value="1"/>
</dbReference>
<name>A0A953J3B9_9BACT</name>
<dbReference type="SUPFAM" id="SSF56281">
    <property type="entry name" value="Metallo-hydrolase/oxidoreductase"/>
    <property type="match status" value="1"/>
</dbReference>
<dbReference type="Proteomes" id="UP000705867">
    <property type="component" value="Unassembled WGS sequence"/>
</dbReference>
<dbReference type="GO" id="GO:0046872">
    <property type="term" value="F:metal ion binding"/>
    <property type="evidence" value="ECO:0007669"/>
    <property type="project" value="UniProtKB-KW"/>
</dbReference>
<comment type="cofactor">
    <cofactor evidence="1">
        <name>Zn(2+)</name>
        <dbReference type="ChEBI" id="CHEBI:29105"/>
    </cofactor>
</comment>
<evidence type="ECO:0000259" key="5">
    <source>
        <dbReference type="SMART" id="SM00849"/>
    </source>
</evidence>
<organism evidence="6 7">
    <name type="scientific">Candidatus Nitrobium versatile</name>
    <dbReference type="NCBI Taxonomy" id="2884831"/>
    <lineage>
        <taxon>Bacteria</taxon>
        <taxon>Pseudomonadati</taxon>
        <taxon>Nitrospirota</taxon>
        <taxon>Nitrospiria</taxon>
        <taxon>Nitrospirales</taxon>
        <taxon>Nitrospiraceae</taxon>
        <taxon>Candidatus Nitrobium</taxon>
    </lineage>
</organism>
<evidence type="ECO:0000256" key="3">
    <source>
        <dbReference type="ARBA" id="ARBA00022801"/>
    </source>
</evidence>
<keyword evidence="2" id="KW-0479">Metal-binding</keyword>
<protein>
    <submittedName>
        <fullName evidence="6">MBL fold metallo-hydrolase</fullName>
    </submittedName>
</protein>
<dbReference type="EMBL" id="JAIOIV010000034">
    <property type="protein sequence ID" value="MBZ0155503.1"/>
    <property type="molecule type" value="Genomic_DNA"/>
</dbReference>
<dbReference type="GO" id="GO:0016787">
    <property type="term" value="F:hydrolase activity"/>
    <property type="evidence" value="ECO:0007669"/>
    <property type="project" value="UniProtKB-KW"/>
</dbReference>